<keyword evidence="3" id="KW-1185">Reference proteome</keyword>
<feature type="transmembrane region" description="Helical" evidence="1">
    <location>
        <begin position="6"/>
        <end position="22"/>
    </location>
</feature>
<accession>A0A926ITU8</accession>
<gene>
    <name evidence="2" type="ORF">H8706_08825</name>
</gene>
<dbReference type="AlphaFoldDB" id="A0A926ITU8"/>
<feature type="transmembrane region" description="Helical" evidence="1">
    <location>
        <begin position="93"/>
        <end position="126"/>
    </location>
</feature>
<dbReference type="Proteomes" id="UP000647416">
    <property type="component" value="Unassembled WGS sequence"/>
</dbReference>
<keyword evidence="1" id="KW-1133">Transmembrane helix</keyword>
<dbReference type="EMBL" id="JACRTE010000011">
    <property type="protein sequence ID" value="MBC8596970.1"/>
    <property type="molecule type" value="Genomic_DNA"/>
</dbReference>
<sequence>MRVIILMAGIAFGLYFIIADILKIPYLKASKAIMNMGRKDRRLTTVIEAVIMDLSIKLSRFIPMDMYRKNRLAATLKAAGISMTPECYQAHAIIKALAVGLLILPCLLIFPLISAAVVVLAVLVYFKEIQKAEKHMESRREEIETELLRFVSTVEQELASSRDVLSILEGFKKNTAPAFADELGITCADMRSGGYEVALMRMEARVNSPQLSEVVRGLISVIRGDNGKMYFQMLSHDFKQMELRKLKAKAQKIPGKIRVFSIIMLMCFLATYLIVIAYQIIQSIGVMF</sequence>
<organism evidence="2 3">
    <name type="scientific">Qingrenia yutianensis</name>
    <dbReference type="NCBI Taxonomy" id="2763676"/>
    <lineage>
        <taxon>Bacteria</taxon>
        <taxon>Bacillati</taxon>
        <taxon>Bacillota</taxon>
        <taxon>Clostridia</taxon>
        <taxon>Eubacteriales</taxon>
        <taxon>Oscillospiraceae</taxon>
        <taxon>Qingrenia</taxon>
    </lineage>
</organism>
<keyword evidence="1" id="KW-0472">Membrane</keyword>
<keyword evidence="1" id="KW-0812">Transmembrane</keyword>
<evidence type="ECO:0000313" key="2">
    <source>
        <dbReference type="EMBL" id="MBC8596970.1"/>
    </source>
</evidence>
<protein>
    <submittedName>
        <fullName evidence="2">Secretion protein F</fullName>
    </submittedName>
</protein>
<proteinExistence type="predicted"/>
<dbReference type="RefSeq" id="WP_262432344.1">
    <property type="nucleotide sequence ID" value="NZ_JACRTE010000011.1"/>
</dbReference>
<evidence type="ECO:0000313" key="3">
    <source>
        <dbReference type="Proteomes" id="UP000647416"/>
    </source>
</evidence>
<dbReference type="PANTHER" id="PTHR35007">
    <property type="entry name" value="INTEGRAL MEMBRANE PROTEIN-RELATED"/>
    <property type="match status" value="1"/>
</dbReference>
<reference evidence="2" key="1">
    <citation type="submission" date="2020-08" db="EMBL/GenBank/DDBJ databases">
        <title>Genome public.</title>
        <authorList>
            <person name="Liu C."/>
            <person name="Sun Q."/>
        </authorList>
    </citation>
    <scope>NUCLEOTIDE SEQUENCE</scope>
    <source>
        <strain evidence="2">NSJ-50</strain>
    </source>
</reference>
<evidence type="ECO:0000256" key="1">
    <source>
        <dbReference type="SAM" id="Phobius"/>
    </source>
</evidence>
<comment type="caution">
    <text evidence="2">The sequence shown here is derived from an EMBL/GenBank/DDBJ whole genome shotgun (WGS) entry which is preliminary data.</text>
</comment>
<feature type="transmembrane region" description="Helical" evidence="1">
    <location>
        <begin position="259"/>
        <end position="281"/>
    </location>
</feature>
<name>A0A926ITU8_9FIRM</name>
<dbReference type="PANTHER" id="PTHR35007:SF2">
    <property type="entry name" value="PILUS ASSEMBLE PROTEIN"/>
    <property type="match status" value="1"/>
</dbReference>